<proteinExistence type="predicted"/>
<protein>
    <recommendedName>
        <fullName evidence="4">Acetoacetate decarboxylase</fullName>
    </recommendedName>
</protein>
<dbReference type="EMBL" id="CP110615">
    <property type="protein sequence ID" value="UZJ26758.1"/>
    <property type="molecule type" value="Genomic_DNA"/>
</dbReference>
<reference evidence="2" key="1">
    <citation type="submission" date="2022-10" db="EMBL/GenBank/DDBJ databases">
        <title>Rhodococcus sp.75.</title>
        <authorList>
            <person name="Sun M."/>
        </authorList>
    </citation>
    <scope>NUCLEOTIDE SEQUENCE</scope>
    <source>
        <strain evidence="2">75</strain>
    </source>
</reference>
<feature type="compositionally biased region" description="Polar residues" evidence="1">
    <location>
        <begin position="188"/>
        <end position="207"/>
    </location>
</feature>
<dbReference type="RefSeq" id="WP_265384862.1">
    <property type="nucleotide sequence ID" value="NZ_CP110615.1"/>
</dbReference>
<dbReference type="SUPFAM" id="SSF160104">
    <property type="entry name" value="Acetoacetate decarboxylase-like"/>
    <property type="match status" value="1"/>
</dbReference>
<evidence type="ECO:0000256" key="1">
    <source>
        <dbReference type="SAM" id="MobiDB-lite"/>
    </source>
</evidence>
<dbReference type="Gene3D" id="2.40.400.10">
    <property type="entry name" value="Acetoacetate decarboxylase-like"/>
    <property type="match status" value="1"/>
</dbReference>
<feature type="region of interest" description="Disordered" evidence="1">
    <location>
        <begin position="181"/>
        <end position="207"/>
    </location>
</feature>
<name>A0ABY6P6F0_9NOCA</name>
<dbReference type="InterPro" id="IPR023375">
    <property type="entry name" value="ADC_dom_sf"/>
</dbReference>
<accession>A0ABY6P6F0</accession>
<sequence length="207" mass="21853">MWAVPESAEPTVELPASAPPPWPAAVRATLWWHRASPDARTLGPSASLPVTVGMVVDYLSSPVGPYREVLASPVLRRTLLPTMVVPFIAVDSPTSAHGGRVHWDLPKTLAVFTGDVTAVGAAEGEGWHVRTSVRPLGPRLPVAGAIRFAQPVDGGLGVATVRMAGRFRLARVDVDSSGPTLPGWLTPGTHTGVTVSGRMTTGPQRRR</sequence>
<keyword evidence="3" id="KW-1185">Reference proteome</keyword>
<gene>
    <name evidence="2" type="ORF">RHODO2019_00335</name>
</gene>
<evidence type="ECO:0000313" key="2">
    <source>
        <dbReference type="EMBL" id="UZJ26758.1"/>
    </source>
</evidence>
<organism evidence="2 3">
    <name type="scientific">Rhodococcus antarcticus</name>
    <dbReference type="NCBI Taxonomy" id="2987751"/>
    <lineage>
        <taxon>Bacteria</taxon>
        <taxon>Bacillati</taxon>
        <taxon>Actinomycetota</taxon>
        <taxon>Actinomycetes</taxon>
        <taxon>Mycobacteriales</taxon>
        <taxon>Nocardiaceae</taxon>
        <taxon>Rhodococcus</taxon>
    </lineage>
</organism>
<dbReference type="Proteomes" id="UP001164965">
    <property type="component" value="Chromosome"/>
</dbReference>
<evidence type="ECO:0000313" key="3">
    <source>
        <dbReference type="Proteomes" id="UP001164965"/>
    </source>
</evidence>
<evidence type="ECO:0008006" key="4">
    <source>
        <dbReference type="Google" id="ProtNLM"/>
    </source>
</evidence>